<evidence type="ECO:0008006" key="7">
    <source>
        <dbReference type="Google" id="ProtNLM"/>
    </source>
</evidence>
<dbReference type="OMA" id="NPAKRTF"/>
<organism evidence="5 6">
    <name type="scientific">Strongylocentrotus purpuratus</name>
    <name type="common">Purple sea urchin</name>
    <dbReference type="NCBI Taxonomy" id="7668"/>
    <lineage>
        <taxon>Eukaryota</taxon>
        <taxon>Metazoa</taxon>
        <taxon>Echinodermata</taxon>
        <taxon>Eleutherozoa</taxon>
        <taxon>Echinozoa</taxon>
        <taxon>Echinoidea</taxon>
        <taxon>Euechinoidea</taxon>
        <taxon>Echinacea</taxon>
        <taxon>Camarodonta</taxon>
        <taxon>Echinidea</taxon>
        <taxon>Strongylocentrotidae</taxon>
        <taxon>Strongylocentrotus</taxon>
    </lineage>
</organism>
<evidence type="ECO:0000256" key="1">
    <source>
        <dbReference type="ARBA" id="ARBA00010396"/>
    </source>
</evidence>
<dbReference type="InParanoid" id="A0A7M7N483"/>
<dbReference type="GeneID" id="590670"/>
<reference evidence="5" key="2">
    <citation type="submission" date="2021-01" db="UniProtKB">
        <authorList>
            <consortium name="EnsemblMetazoa"/>
        </authorList>
    </citation>
    <scope>IDENTIFICATION</scope>
</reference>
<evidence type="ECO:0000256" key="2">
    <source>
        <dbReference type="ARBA" id="ARBA00022603"/>
    </source>
</evidence>
<keyword evidence="2" id="KW-0489">Methyltransferase</keyword>
<dbReference type="KEGG" id="spu:590670"/>
<dbReference type="EnsemblMetazoa" id="XM_030974876">
    <property type="protein sequence ID" value="XP_030830736"/>
    <property type="gene ID" value="LOC590670"/>
</dbReference>
<keyword evidence="3" id="KW-0808">Transferase</keyword>
<dbReference type="SUPFAM" id="SSF53335">
    <property type="entry name" value="S-adenosyl-L-methionine-dependent methyltransferases"/>
    <property type="match status" value="1"/>
</dbReference>
<dbReference type="SUPFAM" id="SSF81799">
    <property type="entry name" value="Putative methyltransferase TM0872, insert domain"/>
    <property type="match status" value="1"/>
</dbReference>
<evidence type="ECO:0000256" key="4">
    <source>
        <dbReference type="ARBA" id="ARBA00022691"/>
    </source>
</evidence>
<dbReference type="InterPro" id="IPR023397">
    <property type="entry name" value="SAM-dep_MeTrfase_MraW_recog"/>
</dbReference>
<proteinExistence type="inferred from homology"/>
<evidence type="ECO:0000256" key="3">
    <source>
        <dbReference type="ARBA" id="ARBA00022679"/>
    </source>
</evidence>
<name>A0A7M7N483_STRPU</name>
<dbReference type="InterPro" id="IPR002903">
    <property type="entry name" value="RsmH"/>
</dbReference>
<dbReference type="CTD" id="196074"/>
<keyword evidence="6" id="KW-1185">Reference proteome</keyword>
<dbReference type="AlphaFoldDB" id="A0A7M7N483"/>
<accession>A0A7M7N483</accession>
<sequence>MAMRHWTGRLTSLRQVILHKQESYLVKKRFLHGRGSGRGKSRDTPNLIMEDKPVVDAHSLHKPVMVEEVLSFFAPQANQVYIDMTFGGGGHTQALMKCAPGITVYGLDRDPFAHQIAQKLSLHHKGQLCPLLGKFSEVKDLLSQREVSMVDGILIDAGCSSFQFDSPERGFALSQDGPLDMRMDANRIPSQPTAADVVNSLDHVTLTQILRTYGEESNAKKIAQAIIDYRTNFNTFSSTSELATVIACCHTHRDAKSNRDKLGRHAHTATKTFQALRIFVNNELNELAVAVEAAWDLMRPGGKLAVLTFHSLEDRVVKRSLQGRHVAERGTSLRQKRVESHKDNGAQKWEVVKRNELCADDEEINMNPRARSAKLRTAIAVNKFSSCISSDIQQILQKEGGQSQTYVQSTLHTRALLGEVLLLSLSN</sequence>
<reference evidence="6" key="1">
    <citation type="submission" date="2015-02" db="EMBL/GenBank/DDBJ databases">
        <title>Genome sequencing for Strongylocentrotus purpuratus.</title>
        <authorList>
            <person name="Murali S."/>
            <person name="Liu Y."/>
            <person name="Vee V."/>
            <person name="English A."/>
            <person name="Wang M."/>
            <person name="Skinner E."/>
            <person name="Han Y."/>
            <person name="Muzny D.M."/>
            <person name="Worley K.C."/>
            <person name="Gibbs R.A."/>
        </authorList>
    </citation>
    <scope>NUCLEOTIDE SEQUENCE</scope>
</reference>
<dbReference type="FunFam" id="1.10.150.170:FF:000010">
    <property type="entry name" value="probable methyltransferase-like protein 15 isoform X2"/>
    <property type="match status" value="1"/>
</dbReference>
<evidence type="ECO:0000313" key="5">
    <source>
        <dbReference type="EnsemblMetazoa" id="XP_030830736"/>
    </source>
</evidence>
<dbReference type="Gene3D" id="3.40.50.150">
    <property type="entry name" value="Vaccinia Virus protein VP39"/>
    <property type="match status" value="1"/>
</dbReference>
<comment type="similarity">
    <text evidence="1">Belongs to the methyltransferase superfamily. RsmH family.</text>
</comment>
<dbReference type="Proteomes" id="UP000007110">
    <property type="component" value="Unassembled WGS sequence"/>
</dbReference>
<dbReference type="Pfam" id="PF01795">
    <property type="entry name" value="Methyltransf_5"/>
    <property type="match status" value="1"/>
</dbReference>
<dbReference type="RefSeq" id="XP_030830736.1">
    <property type="nucleotide sequence ID" value="XM_030974876.1"/>
</dbReference>
<dbReference type="OrthoDB" id="16290at2759"/>
<dbReference type="InterPro" id="IPR029063">
    <property type="entry name" value="SAM-dependent_MTases_sf"/>
</dbReference>
<dbReference type="PANTHER" id="PTHR11265:SF0">
    <property type="entry name" value="12S RRNA N4-METHYLCYTIDINE METHYLTRANSFERASE"/>
    <property type="match status" value="1"/>
</dbReference>
<dbReference type="NCBIfam" id="TIGR00006">
    <property type="entry name" value="16S rRNA (cytosine(1402)-N(4))-methyltransferase RsmH"/>
    <property type="match status" value="1"/>
</dbReference>
<evidence type="ECO:0000313" key="6">
    <source>
        <dbReference type="Proteomes" id="UP000007110"/>
    </source>
</evidence>
<dbReference type="HAMAP" id="MF_01007">
    <property type="entry name" value="16SrRNA_methyltr_H"/>
    <property type="match status" value="1"/>
</dbReference>
<dbReference type="PANTHER" id="PTHR11265">
    <property type="entry name" value="S-ADENOSYL-METHYLTRANSFERASE MRAW"/>
    <property type="match status" value="1"/>
</dbReference>
<dbReference type="GO" id="GO:0071424">
    <property type="term" value="F:rRNA (cytosine-N4-)-methyltransferase activity"/>
    <property type="evidence" value="ECO:0000318"/>
    <property type="project" value="GO_Central"/>
</dbReference>
<keyword evidence="4" id="KW-0949">S-adenosyl-L-methionine</keyword>
<dbReference type="GO" id="GO:0070475">
    <property type="term" value="P:rRNA base methylation"/>
    <property type="evidence" value="ECO:0000318"/>
    <property type="project" value="GO_Central"/>
</dbReference>
<dbReference type="Gene3D" id="1.10.150.170">
    <property type="entry name" value="Putative methyltransferase TM0872, insert domain"/>
    <property type="match status" value="1"/>
</dbReference>
<protein>
    <recommendedName>
        <fullName evidence="7">Methyltransferase-like protein 15</fullName>
    </recommendedName>
</protein>